<evidence type="ECO:0000256" key="1">
    <source>
        <dbReference type="SAM" id="Phobius"/>
    </source>
</evidence>
<feature type="transmembrane region" description="Helical" evidence="1">
    <location>
        <begin position="87"/>
        <end position="113"/>
    </location>
</feature>
<dbReference type="EMBL" id="NESQ01000421">
    <property type="protein sequence ID" value="PUU73043.1"/>
    <property type="molecule type" value="Genomic_DNA"/>
</dbReference>
<proteinExistence type="predicted"/>
<organism evidence="2 3">
    <name type="scientific">Tuber borchii</name>
    <name type="common">White truffle</name>
    <dbReference type="NCBI Taxonomy" id="42251"/>
    <lineage>
        <taxon>Eukaryota</taxon>
        <taxon>Fungi</taxon>
        <taxon>Dikarya</taxon>
        <taxon>Ascomycota</taxon>
        <taxon>Pezizomycotina</taxon>
        <taxon>Pezizomycetes</taxon>
        <taxon>Pezizales</taxon>
        <taxon>Tuberaceae</taxon>
        <taxon>Tuber</taxon>
    </lineage>
</organism>
<sequence>MVPTSTDRWGASGVPLSTRLACSAFSCSAASVFFSSSSCSSYSAILIYSGSSISLSAYSVALIHPGFSTLSSAVPIRFLFPAFSSNFGLGVYLCLLTLSGITSGSSSSAFLFLDLNSSA</sequence>
<reference evidence="2 3" key="1">
    <citation type="submission" date="2017-04" db="EMBL/GenBank/DDBJ databases">
        <title>Draft genome sequence of Tuber borchii Vittad., a whitish edible truffle.</title>
        <authorList>
            <consortium name="DOE Joint Genome Institute"/>
            <person name="Murat C."/>
            <person name="Kuo A."/>
            <person name="Barry K.W."/>
            <person name="Clum A."/>
            <person name="Dockter R.B."/>
            <person name="Fauchery L."/>
            <person name="Iotti M."/>
            <person name="Kohler A."/>
            <person name="Labutti K."/>
            <person name="Lindquist E.A."/>
            <person name="Lipzen A."/>
            <person name="Ohm R.A."/>
            <person name="Wang M."/>
            <person name="Grigoriev I.V."/>
            <person name="Zambonelli A."/>
            <person name="Martin F.M."/>
        </authorList>
    </citation>
    <scope>NUCLEOTIDE SEQUENCE [LARGE SCALE GENOMIC DNA]</scope>
    <source>
        <strain evidence="2 3">Tbo3840</strain>
    </source>
</reference>
<evidence type="ECO:0000313" key="3">
    <source>
        <dbReference type="Proteomes" id="UP000244722"/>
    </source>
</evidence>
<protein>
    <submittedName>
        <fullName evidence="2">Uncharacterized protein</fullName>
    </submittedName>
</protein>
<dbReference type="AlphaFoldDB" id="A0A2T6ZC36"/>
<keyword evidence="1" id="KW-1133">Transmembrane helix</keyword>
<keyword evidence="1" id="KW-0472">Membrane</keyword>
<gene>
    <name evidence="2" type="ORF">B9Z19DRAFT_1095904</name>
</gene>
<name>A0A2T6ZC36_TUBBO</name>
<keyword evidence="1" id="KW-0812">Transmembrane</keyword>
<evidence type="ECO:0000313" key="2">
    <source>
        <dbReference type="EMBL" id="PUU73043.1"/>
    </source>
</evidence>
<keyword evidence="3" id="KW-1185">Reference proteome</keyword>
<accession>A0A2T6ZC36</accession>
<feature type="transmembrane region" description="Helical" evidence="1">
    <location>
        <begin position="46"/>
        <end position="67"/>
    </location>
</feature>
<dbReference type="Proteomes" id="UP000244722">
    <property type="component" value="Unassembled WGS sequence"/>
</dbReference>
<feature type="transmembrane region" description="Helical" evidence="1">
    <location>
        <begin position="16"/>
        <end position="34"/>
    </location>
</feature>
<comment type="caution">
    <text evidence="2">The sequence shown here is derived from an EMBL/GenBank/DDBJ whole genome shotgun (WGS) entry which is preliminary data.</text>
</comment>